<dbReference type="Pfam" id="PF09751">
    <property type="entry name" value="Es2"/>
    <property type="match status" value="1"/>
</dbReference>
<evidence type="ECO:0000256" key="4">
    <source>
        <dbReference type="SAM" id="MobiDB-lite"/>
    </source>
</evidence>
<dbReference type="Proteomes" id="UP001150569">
    <property type="component" value="Unassembled WGS sequence"/>
</dbReference>
<keyword evidence="6" id="KW-1185">Reference proteome</keyword>
<evidence type="ECO:0000256" key="3">
    <source>
        <dbReference type="ARBA" id="ARBA00023242"/>
    </source>
</evidence>
<evidence type="ECO:0000313" key="5">
    <source>
        <dbReference type="EMBL" id="KAJ1922066.1"/>
    </source>
</evidence>
<keyword evidence="3" id="KW-0539">Nucleus</keyword>
<feature type="compositionally biased region" description="Low complexity" evidence="4">
    <location>
        <begin position="423"/>
        <end position="435"/>
    </location>
</feature>
<evidence type="ECO:0000256" key="1">
    <source>
        <dbReference type="ARBA" id="ARBA00004123"/>
    </source>
</evidence>
<evidence type="ECO:0000256" key="2">
    <source>
        <dbReference type="ARBA" id="ARBA00009072"/>
    </source>
</evidence>
<organism evidence="5 6">
    <name type="scientific">Tieghemiomyces parasiticus</name>
    <dbReference type="NCBI Taxonomy" id="78921"/>
    <lineage>
        <taxon>Eukaryota</taxon>
        <taxon>Fungi</taxon>
        <taxon>Fungi incertae sedis</taxon>
        <taxon>Zoopagomycota</taxon>
        <taxon>Kickxellomycotina</taxon>
        <taxon>Dimargaritomycetes</taxon>
        <taxon>Dimargaritales</taxon>
        <taxon>Dimargaritaceae</taxon>
        <taxon>Tieghemiomyces</taxon>
    </lineage>
</organism>
<comment type="subcellular location">
    <subcellularLocation>
        <location evidence="1">Nucleus</location>
    </subcellularLocation>
</comment>
<comment type="similarity">
    <text evidence="2">Belongs to the ESS2 family.</text>
</comment>
<proteinExistence type="inferred from homology"/>
<feature type="region of interest" description="Disordered" evidence="4">
    <location>
        <begin position="372"/>
        <end position="393"/>
    </location>
</feature>
<gene>
    <name evidence="5" type="ORF">IWQ60_006628</name>
</gene>
<dbReference type="AlphaFoldDB" id="A0A9W8A927"/>
<comment type="caution">
    <text evidence="5">The sequence shown here is derived from an EMBL/GenBank/DDBJ whole genome shotgun (WGS) entry which is preliminary data.</text>
</comment>
<sequence length="485" mass="52731">MPSPPDLPPPTHAADFALTRTTSGSPTHSGRNGKAVLPEETYVATLDRIIQRDFFPHVAQIQQDNAQLAAVTVPPSMAWIRQATEAGHTPAAAILVHARAASQWDAVTPSVRSEASERPSDDPEPCPPMTLDQFQARYENEDNTSFNELMDDENQERRRRYAWAYAAEAKARARKLAERGLPAGDSPVAQRLLMPGAAKVPAASEADRTGTALTAEAQTERTLVVFSSATSSTTDSLLIRAPSDVDRPASIDSWNFTAKNTLMFAPDGLGVDPSVQRDRTQPKVIVHANTRFREPDLLKQALLSRRPGPTVTGGDSPMSTGGEDYDAGSHSEFPLVASTPTFHPDDLDDPLLTWGHMGGSPVDLDRPVTLSTPPSAMPSVEVGPRYTFPPASSRDLLGQRLAEKAVRRVTPQRMTSPRASPLTRRGQTPRTPTGRSLRHEALSPAARRLYHMTRRPSDLLTSPRASPAADQKLRASYSPKPPPQR</sequence>
<dbReference type="PANTHER" id="PTHR12940">
    <property type="entry name" value="ES-2 PROTEIN - RELATED"/>
    <property type="match status" value="1"/>
</dbReference>
<dbReference type="GO" id="GO:0071013">
    <property type="term" value="C:catalytic step 2 spliceosome"/>
    <property type="evidence" value="ECO:0007669"/>
    <property type="project" value="TreeGrafter"/>
</dbReference>
<accession>A0A9W8A927</accession>
<dbReference type="InterPro" id="IPR019148">
    <property type="entry name" value="Nuclear_protein_DGCR14_ESS-2"/>
</dbReference>
<reference evidence="5" key="1">
    <citation type="submission" date="2022-07" db="EMBL/GenBank/DDBJ databases">
        <title>Phylogenomic reconstructions and comparative analyses of Kickxellomycotina fungi.</title>
        <authorList>
            <person name="Reynolds N.K."/>
            <person name="Stajich J.E."/>
            <person name="Barry K."/>
            <person name="Grigoriev I.V."/>
            <person name="Crous P."/>
            <person name="Smith M.E."/>
        </authorList>
    </citation>
    <scope>NUCLEOTIDE SEQUENCE</scope>
    <source>
        <strain evidence="5">RSA 861</strain>
    </source>
</reference>
<feature type="region of interest" description="Disordered" evidence="4">
    <location>
        <begin position="305"/>
        <end position="327"/>
    </location>
</feature>
<protein>
    <submittedName>
        <fullName evidence="5">Uncharacterized protein</fullName>
    </submittedName>
</protein>
<evidence type="ECO:0000313" key="6">
    <source>
        <dbReference type="Proteomes" id="UP001150569"/>
    </source>
</evidence>
<dbReference type="OrthoDB" id="19679at2759"/>
<feature type="compositionally biased region" description="Polar residues" evidence="4">
    <location>
        <begin position="19"/>
        <end position="30"/>
    </location>
</feature>
<dbReference type="PANTHER" id="PTHR12940:SF0">
    <property type="entry name" value="SPLICING FACTOR ESS-2 HOMOLOG"/>
    <property type="match status" value="1"/>
</dbReference>
<feature type="compositionally biased region" description="Pro residues" evidence="4">
    <location>
        <begin position="1"/>
        <end position="11"/>
    </location>
</feature>
<feature type="region of interest" description="Disordered" evidence="4">
    <location>
        <begin position="108"/>
        <end position="127"/>
    </location>
</feature>
<dbReference type="EMBL" id="JANBPT010000405">
    <property type="protein sequence ID" value="KAJ1922066.1"/>
    <property type="molecule type" value="Genomic_DNA"/>
</dbReference>
<name>A0A9W8A927_9FUNG</name>
<feature type="region of interest" description="Disordered" evidence="4">
    <location>
        <begin position="1"/>
        <end position="35"/>
    </location>
</feature>
<feature type="region of interest" description="Disordered" evidence="4">
    <location>
        <begin position="407"/>
        <end position="485"/>
    </location>
</feature>